<evidence type="ECO:0000313" key="1">
    <source>
        <dbReference type="EMBL" id="EIE82712.1"/>
    </source>
</evidence>
<dbReference type="InParanoid" id="I1C2N2"/>
<proteinExistence type="predicted"/>
<protein>
    <submittedName>
        <fullName evidence="1">Uncharacterized protein</fullName>
    </submittedName>
</protein>
<dbReference type="RefSeq" id="XP_067518108.1">
    <property type="nucleotide sequence ID" value="XM_067662007.1"/>
</dbReference>
<evidence type="ECO:0000313" key="2">
    <source>
        <dbReference type="Proteomes" id="UP000009138"/>
    </source>
</evidence>
<gene>
    <name evidence="1" type="ORF">RO3G_07417</name>
</gene>
<dbReference type="EMBL" id="CH476736">
    <property type="protein sequence ID" value="EIE82712.1"/>
    <property type="molecule type" value="Genomic_DNA"/>
</dbReference>
<dbReference type="GeneID" id="93614388"/>
<organism evidence="1 2">
    <name type="scientific">Rhizopus delemar (strain RA 99-880 / ATCC MYA-4621 / FGSC 9543 / NRRL 43880)</name>
    <name type="common">Mucormycosis agent</name>
    <name type="synonym">Rhizopus arrhizus var. delemar</name>
    <dbReference type="NCBI Taxonomy" id="246409"/>
    <lineage>
        <taxon>Eukaryota</taxon>
        <taxon>Fungi</taxon>
        <taxon>Fungi incertae sedis</taxon>
        <taxon>Mucoromycota</taxon>
        <taxon>Mucoromycotina</taxon>
        <taxon>Mucoromycetes</taxon>
        <taxon>Mucorales</taxon>
        <taxon>Mucorineae</taxon>
        <taxon>Rhizopodaceae</taxon>
        <taxon>Rhizopus</taxon>
    </lineage>
</organism>
<dbReference type="AlphaFoldDB" id="I1C2N2"/>
<dbReference type="VEuPathDB" id="FungiDB:RO3G_07417"/>
<keyword evidence="2" id="KW-1185">Reference proteome</keyword>
<name>I1C2N2_RHIO9</name>
<sequence>MTSKKSIETNFNLITKTHHTMREIVELAGLNKSTVQDIKAKADHYGNMVLKK</sequence>
<accession>I1C2N2</accession>
<reference evidence="1 2" key="1">
    <citation type="journal article" date="2009" name="PLoS Genet.">
        <title>Genomic analysis of the basal lineage fungus Rhizopus oryzae reveals a whole-genome duplication.</title>
        <authorList>
            <person name="Ma L.-J."/>
            <person name="Ibrahim A.S."/>
            <person name="Skory C."/>
            <person name="Grabherr M.G."/>
            <person name="Burger G."/>
            <person name="Butler M."/>
            <person name="Elias M."/>
            <person name="Idnurm A."/>
            <person name="Lang B.F."/>
            <person name="Sone T."/>
            <person name="Abe A."/>
            <person name="Calvo S.E."/>
            <person name="Corrochano L.M."/>
            <person name="Engels R."/>
            <person name="Fu J."/>
            <person name="Hansberg W."/>
            <person name="Kim J.-M."/>
            <person name="Kodira C.D."/>
            <person name="Koehrsen M.J."/>
            <person name="Liu B."/>
            <person name="Miranda-Saavedra D."/>
            <person name="O'Leary S."/>
            <person name="Ortiz-Castellanos L."/>
            <person name="Poulter R."/>
            <person name="Rodriguez-Romero J."/>
            <person name="Ruiz-Herrera J."/>
            <person name="Shen Y.-Q."/>
            <person name="Zeng Q."/>
            <person name="Galagan J."/>
            <person name="Birren B.W."/>
            <person name="Cuomo C.A."/>
            <person name="Wickes B.L."/>
        </authorList>
    </citation>
    <scope>NUCLEOTIDE SEQUENCE [LARGE SCALE GENOMIC DNA]</scope>
    <source>
        <strain evidence="2">RA 99-880 / ATCC MYA-4621 / FGSC 9543 / NRRL 43880</strain>
    </source>
</reference>
<dbReference type="Proteomes" id="UP000009138">
    <property type="component" value="Unassembled WGS sequence"/>
</dbReference>